<dbReference type="Proteomes" id="UP000326198">
    <property type="component" value="Unassembled WGS sequence"/>
</dbReference>
<proteinExistence type="predicted"/>
<evidence type="ECO:0000259" key="1">
    <source>
        <dbReference type="PROSITE" id="PS50011"/>
    </source>
</evidence>
<dbReference type="OrthoDB" id="3254104at2759"/>
<dbReference type="EMBL" id="ML736522">
    <property type="protein sequence ID" value="KAE8371016.1"/>
    <property type="molecule type" value="Genomic_DNA"/>
</dbReference>
<reference evidence="2 3" key="1">
    <citation type="submission" date="2019-04" db="EMBL/GenBank/DDBJ databases">
        <title>Friends and foes A comparative genomics studyof 23 Aspergillus species from section Flavi.</title>
        <authorList>
            <consortium name="DOE Joint Genome Institute"/>
            <person name="Kjaerbolling I."/>
            <person name="Vesth T."/>
            <person name="Frisvad J.C."/>
            <person name="Nybo J.L."/>
            <person name="Theobald S."/>
            <person name="Kildgaard S."/>
            <person name="Isbrandt T."/>
            <person name="Kuo A."/>
            <person name="Sato A."/>
            <person name="Lyhne E.K."/>
            <person name="Kogle M.E."/>
            <person name="Wiebenga A."/>
            <person name="Kun R.S."/>
            <person name="Lubbers R.J."/>
            <person name="Makela M.R."/>
            <person name="Barry K."/>
            <person name="Chovatia M."/>
            <person name="Clum A."/>
            <person name="Daum C."/>
            <person name="Haridas S."/>
            <person name="He G."/>
            <person name="LaButti K."/>
            <person name="Lipzen A."/>
            <person name="Mondo S."/>
            <person name="Riley R."/>
            <person name="Salamov A."/>
            <person name="Simmons B.A."/>
            <person name="Magnuson J.K."/>
            <person name="Henrissat B."/>
            <person name="Mortensen U.H."/>
            <person name="Larsen T.O."/>
            <person name="Devries R.P."/>
            <person name="Grigoriev I.V."/>
            <person name="Machida M."/>
            <person name="Baker S.E."/>
            <person name="Andersen M.R."/>
        </authorList>
    </citation>
    <scope>NUCLEOTIDE SEQUENCE [LARGE SCALE GENOMIC DNA]</scope>
    <source>
        <strain evidence="2 3">IBT 29228</strain>
    </source>
</reference>
<gene>
    <name evidence="2" type="ORF">BDV26DRAFT_299192</name>
</gene>
<dbReference type="InterPro" id="IPR000719">
    <property type="entry name" value="Prot_kinase_dom"/>
</dbReference>
<evidence type="ECO:0000313" key="3">
    <source>
        <dbReference type="Proteomes" id="UP000326198"/>
    </source>
</evidence>
<dbReference type="GO" id="GO:0005524">
    <property type="term" value="F:ATP binding"/>
    <property type="evidence" value="ECO:0007669"/>
    <property type="project" value="InterPro"/>
</dbReference>
<keyword evidence="3" id="KW-1185">Reference proteome</keyword>
<dbReference type="AlphaFoldDB" id="A0A5N7AP00"/>
<dbReference type="Gene3D" id="1.10.510.10">
    <property type="entry name" value="Transferase(Phosphotransferase) domain 1"/>
    <property type="match status" value="1"/>
</dbReference>
<accession>A0A5N7AP00</accession>
<dbReference type="InterPro" id="IPR011009">
    <property type="entry name" value="Kinase-like_dom_sf"/>
</dbReference>
<name>A0A5N7AP00_9EURO</name>
<dbReference type="Pfam" id="PF00069">
    <property type="entry name" value="Pkinase"/>
    <property type="match status" value="1"/>
</dbReference>
<dbReference type="SUPFAM" id="SSF56112">
    <property type="entry name" value="Protein kinase-like (PK-like)"/>
    <property type="match status" value="1"/>
</dbReference>
<evidence type="ECO:0000313" key="2">
    <source>
        <dbReference type="EMBL" id="KAE8371016.1"/>
    </source>
</evidence>
<sequence>MRSTILPPLGSPFQTPLPQECREDRAETPTMCEEATDIVKYGNPFTMDRLFVGLEPAWGGINAIEFTEHMPISFVSKLITARGDKRKMDRFKRTSHKHLVNLKEVFVTEESLILFYDKWEGISLREIQDLRPAFQLGEVEVATICFQMLQALQYIHGTLGINHGALHEEDVYIHESGDIKIAKIGESMAREFSPQEKSKDIQSILKIARQLLGLQGTSGGSGTMGLLAHDFTAAPYNTSIDQLLQSGFKSWSLSGDQASPYEIQCGALVPQTNQCPMHIG</sequence>
<protein>
    <recommendedName>
        <fullName evidence="1">Protein kinase domain-containing protein</fullName>
    </recommendedName>
</protein>
<feature type="domain" description="Protein kinase" evidence="1">
    <location>
        <begin position="47"/>
        <end position="280"/>
    </location>
</feature>
<organism evidence="2 3">
    <name type="scientific">Aspergillus bertholletiae</name>
    <dbReference type="NCBI Taxonomy" id="1226010"/>
    <lineage>
        <taxon>Eukaryota</taxon>
        <taxon>Fungi</taxon>
        <taxon>Dikarya</taxon>
        <taxon>Ascomycota</taxon>
        <taxon>Pezizomycotina</taxon>
        <taxon>Eurotiomycetes</taxon>
        <taxon>Eurotiomycetidae</taxon>
        <taxon>Eurotiales</taxon>
        <taxon>Aspergillaceae</taxon>
        <taxon>Aspergillus</taxon>
        <taxon>Aspergillus subgen. Circumdati</taxon>
    </lineage>
</organism>
<dbReference type="GO" id="GO:0004672">
    <property type="term" value="F:protein kinase activity"/>
    <property type="evidence" value="ECO:0007669"/>
    <property type="project" value="InterPro"/>
</dbReference>
<dbReference type="PROSITE" id="PS50011">
    <property type="entry name" value="PROTEIN_KINASE_DOM"/>
    <property type="match status" value="1"/>
</dbReference>